<evidence type="ECO:0000313" key="3">
    <source>
        <dbReference type="EMBL" id="PZA12451.1"/>
    </source>
</evidence>
<dbReference type="AlphaFoldDB" id="A0A323UJD9"/>
<dbReference type="Proteomes" id="UP000248134">
    <property type="component" value="Unassembled WGS sequence"/>
</dbReference>
<evidence type="ECO:0008006" key="5">
    <source>
        <dbReference type="Google" id="ProtNLM"/>
    </source>
</evidence>
<evidence type="ECO:0000256" key="2">
    <source>
        <dbReference type="SAM" id="Phobius"/>
    </source>
</evidence>
<feature type="coiled-coil region" evidence="1">
    <location>
        <begin position="64"/>
        <end position="111"/>
    </location>
</feature>
<protein>
    <recommendedName>
        <fullName evidence="5">Exonuclease SbcC</fullName>
    </recommendedName>
</protein>
<keyword evidence="2" id="KW-0812">Transmembrane</keyword>
<keyword evidence="1" id="KW-0175">Coiled coil</keyword>
<keyword evidence="2" id="KW-0472">Membrane</keyword>
<evidence type="ECO:0000313" key="4">
    <source>
        <dbReference type="Proteomes" id="UP000248134"/>
    </source>
</evidence>
<gene>
    <name evidence="3" type="ORF">DNX69_10770</name>
</gene>
<name>A0A323UJD9_RHOPL</name>
<dbReference type="RefSeq" id="WP_110785949.1">
    <property type="nucleotide sequence ID" value="NZ_QKQS01000013.1"/>
</dbReference>
<keyword evidence="2" id="KW-1133">Transmembrane helix</keyword>
<dbReference type="EMBL" id="QKQS01000013">
    <property type="protein sequence ID" value="PZA12451.1"/>
    <property type="molecule type" value="Genomic_DNA"/>
</dbReference>
<comment type="caution">
    <text evidence="3">The sequence shown here is derived from an EMBL/GenBank/DDBJ whole genome shotgun (WGS) entry which is preliminary data.</text>
</comment>
<reference evidence="3 4" key="1">
    <citation type="submission" date="2018-06" db="EMBL/GenBank/DDBJ databases">
        <title>Draft Whole-Genome Sequence of the purple photosynthetic bacterium Rhodospeudomonas palustris XCP.</title>
        <authorList>
            <person name="Rayyan A."/>
            <person name="Meyer T.E."/>
            <person name="Kyndt J.A."/>
        </authorList>
    </citation>
    <scope>NUCLEOTIDE SEQUENCE [LARGE SCALE GENOMIC DNA]</scope>
    <source>
        <strain evidence="3 4">XCP</strain>
    </source>
</reference>
<sequence length="132" mass="13505">MISAAALLTFAARPIGKAALIALGIGALIAIGGLGAWCAGATVQSMVEDAAATAKAERDAHWRAEIAEANAKVAQAEAAQARAAIEADKSIKAAERGREDALKELEAKNAALAGGDRRGLGRARVRLLNHAR</sequence>
<proteinExistence type="predicted"/>
<accession>A0A323UJD9</accession>
<organism evidence="3 4">
    <name type="scientific">Rhodopseudomonas palustris</name>
    <dbReference type="NCBI Taxonomy" id="1076"/>
    <lineage>
        <taxon>Bacteria</taxon>
        <taxon>Pseudomonadati</taxon>
        <taxon>Pseudomonadota</taxon>
        <taxon>Alphaproteobacteria</taxon>
        <taxon>Hyphomicrobiales</taxon>
        <taxon>Nitrobacteraceae</taxon>
        <taxon>Rhodopseudomonas</taxon>
    </lineage>
</organism>
<evidence type="ECO:0000256" key="1">
    <source>
        <dbReference type="SAM" id="Coils"/>
    </source>
</evidence>
<feature type="transmembrane region" description="Helical" evidence="2">
    <location>
        <begin position="18"/>
        <end position="37"/>
    </location>
</feature>